<reference evidence="11 12" key="1">
    <citation type="submission" date="2024-07" db="EMBL/GenBank/DDBJ databases">
        <authorList>
            <person name="Ren Q."/>
        </authorList>
    </citation>
    <scope>NUCLEOTIDE SEQUENCE [LARGE SCALE GENOMIC DNA]</scope>
    <source>
        <strain evidence="11 12">REN37</strain>
    </source>
</reference>
<keyword evidence="4 9" id="KW-0812">Transmembrane</keyword>
<feature type="transmembrane region" description="Helical" evidence="9">
    <location>
        <begin position="287"/>
        <end position="304"/>
    </location>
</feature>
<dbReference type="Pfam" id="PF00571">
    <property type="entry name" value="CBS"/>
    <property type="match status" value="2"/>
</dbReference>
<dbReference type="SUPFAM" id="SSF161093">
    <property type="entry name" value="MgtE membrane domain-like"/>
    <property type="match status" value="1"/>
</dbReference>
<proteinExistence type="inferred from homology"/>
<dbReference type="SUPFAM" id="SSF158791">
    <property type="entry name" value="MgtE N-terminal domain-like"/>
    <property type="match status" value="1"/>
</dbReference>
<evidence type="ECO:0000256" key="2">
    <source>
        <dbReference type="ARBA" id="ARBA00009749"/>
    </source>
</evidence>
<dbReference type="PANTHER" id="PTHR43773:SF1">
    <property type="entry name" value="MAGNESIUM TRANSPORTER MGTE"/>
    <property type="match status" value="1"/>
</dbReference>
<feature type="transmembrane region" description="Helical" evidence="9">
    <location>
        <begin position="429"/>
        <end position="452"/>
    </location>
</feature>
<dbReference type="Proteomes" id="UP001562065">
    <property type="component" value="Unassembled WGS sequence"/>
</dbReference>
<dbReference type="InterPro" id="IPR000644">
    <property type="entry name" value="CBS_dom"/>
</dbReference>
<keyword evidence="7 9" id="KW-0472">Membrane</keyword>
<dbReference type="Pfam" id="PF01769">
    <property type="entry name" value="MgtE"/>
    <property type="match status" value="1"/>
</dbReference>
<evidence type="ECO:0000256" key="7">
    <source>
        <dbReference type="ARBA" id="ARBA00023136"/>
    </source>
</evidence>
<comment type="subunit">
    <text evidence="9">Homodimer.</text>
</comment>
<feature type="domain" description="CBS" evidence="10">
    <location>
        <begin position="200"/>
        <end position="256"/>
    </location>
</feature>
<keyword evidence="9" id="KW-1003">Cell membrane</keyword>
<feature type="domain" description="CBS" evidence="10">
    <location>
        <begin position="135"/>
        <end position="199"/>
    </location>
</feature>
<comment type="similarity">
    <text evidence="2 9">Belongs to the SLC41A transporter family.</text>
</comment>
<dbReference type="Gene3D" id="1.25.60.10">
    <property type="entry name" value="MgtE N-terminal domain-like"/>
    <property type="match status" value="1"/>
</dbReference>
<comment type="subcellular location">
    <subcellularLocation>
        <location evidence="9">Cell membrane</location>
        <topology evidence="9">Multi-pass membrane protein</topology>
    </subcellularLocation>
    <subcellularLocation>
        <location evidence="1">Membrane</location>
        <topology evidence="1">Multi-pass membrane protein</topology>
    </subcellularLocation>
</comment>
<dbReference type="EMBL" id="JBGCUO010000001">
    <property type="protein sequence ID" value="MEY1661336.1"/>
    <property type="molecule type" value="Genomic_DNA"/>
</dbReference>
<organism evidence="11 12">
    <name type="scientific">Isoalcanivorax beigongshangi</name>
    <dbReference type="NCBI Taxonomy" id="3238810"/>
    <lineage>
        <taxon>Bacteria</taxon>
        <taxon>Pseudomonadati</taxon>
        <taxon>Pseudomonadota</taxon>
        <taxon>Gammaproteobacteria</taxon>
        <taxon>Oceanospirillales</taxon>
        <taxon>Alcanivoracaceae</taxon>
        <taxon>Isoalcanivorax</taxon>
    </lineage>
</organism>
<dbReference type="InterPro" id="IPR006669">
    <property type="entry name" value="MgtE_transporter"/>
</dbReference>
<evidence type="ECO:0000313" key="12">
    <source>
        <dbReference type="Proteomes" id="UP001562065"/>
    </source>
</evidence>
<dbReference type="PANTHER" id="PTHR43773">
    <property type="entry name" value="MAGNESIUM TRANSPORTER MGTE"/>
    <property type="match status" value="1"/>
</dbReference>
<protein>
    <recommendedName>
        <fullName evidence="9">Magnesium transporter MgtE</fullName>
    </recommendedName>
</protein>
<comment type="function">
    <text evidence="9">Acts as a magnesium transporter.</text>
</comment>
<evidence type="ECO:0000259" key="10">
    <source>
        <dbReference type="PROSITE" id="PS51371"/>
    </source>
</evidence>
<evidence type="ECO:0000256" key="1">
    <source>
        <dbReference type="ARBA" id="ARBA00004141"/>
    </source>
</evidence>
<name>A0ABV4AHY3_9GAMM</name>
<evidence type="ECO:0000256" key="4">
    <source>
        <dbReference type="ARBA" id="ARBA00022692"/>
    </source>
</evidence>
<sequence length="459" mass="49971">MNRNDLLNRLKMTLRAGDVHAFALAVLNTPHADLADALADEPIRDVMNMLMALPQTQRAGLFSYLPQEQQDALIGIMPKDTVVRLFEHLPSDDRADIFNRLSHAAQNQLLPAMAKVEREDLLKMASYPDGSVGAVTSSDYAVVSPDSTAAQALAYLRTHAPAKETIYVVYVQDAQKRLLGTLSLRELVLAAPEQNIADLMRPDPIYARAEWPAEQAAALIRRYDLLAVPVINGGQRMIGIVTVDDAMDIEKEQDATSLSRFGGSATLEGDDLDLRESSFGKIVKTRLFWLVILTFFGVITSTYVSHQEDILSEVLVLAAFIAPIVDMGGNTGSQSATLVIRSMALGELTLRWKDIWFVIKRELPVALTMGVVICLLEAVLAYFSKGVGIEVLATVGLSMLACTVIGGVVGAMLPFLARRIGTDPATLSSPLITSVMDLVGVFIYFGFAYLFLGDLLVAN</sequence>
<feature type="transmembrane region" description="Helical" evidence="9">
    <location>
        <begin position="363"/>
        <end position="383"/>
    </location>
</feature>
<keyword evidence="8" id="KW-0129">CBS domain</keyword>
<dbReference type="SMART" id="SM00116">
    <property type="entry name" value="CBS"/>
    <property type="match status" value="2"/>
</dbReference>
<evidence type="ECO:0000313" key="11">
    <source>
        <dbReference type="EMBL" id="MEY1661336.1"/>
    </source>
</evidence>
<dbReference type="CDD" id="cd04606">
    <property type="entry name" value="CBS_pair_Mg_transporter"/>
    <property type="match status" value="1"/>
</dbReference>
<keyword evidence="3 9" id="KW-0813">Transport</keyword>
<dbReference type="RefSeq" id="WP_369454594.1">
    <property type="nucleotide sequence ID" value="NZ_JBGCUO010000001.1"/>
</dbReference>
<evidence type="ECO:0000256" key="9">
    <source>
        <dbReference type="RuleBase" id="RU362011"/>
    </source>
</evidence>
<dbReference type="InterPro" id="IPR036739">
    <property type="entry name" value="SLC41_membr_dom_sf"/>
</dbReference>
<keyword evidence="12" id="KW-1185">Reference proteome</keyword>
<dbReference type="SMART" id="SM00924">
    <property type="entry name" value="MgtE_N"/>
    <property type="match status" value="1"/>
</dbReference>
<dbReference type="Pfam" id="PF03448">
    <property type="entry name" value="MgtE_N"/>
    <property type="match status" value="1"/>
</dbReference>
<dbReference type="InterPro" id="IPR038076">
    <property type="entry name" value="MgtE_N_sf"/>
</dbReference>
<gene>
    <name evidence="11" type="primary">mgtE</name>
    <name evidence="11" type="ORF">AB5I84_04150</name>
</gene>
<dbReference type="SUPFAM" id="SSF54631">
    <property type="entry name" value="CBS-domain pair"/>
    <property type="match status" value="1"/>
</dbReference>
<keyword evidence="6 9" id="KW-1133">Transmembrane helix</keyword>
<comment type="caution">
    <text evidence="11">The sequence shown here is derived from an EMBL/GenBank/DDBJ whole genome shotgun (WGS) entry which is preliminary data.</text>
</comment>
<keyword evidence="9" id="KW-0479">Metal-binding</keyword>
<evidence type="ECO:0000256" key="8">
    <source>
        <dbReference type="PROSITE-ProRule" id="PRU00703"/>
    </source>
</evidence>
<evidence type="ECO:0000256" key="6">
    <source>
        <dbReference type="ARBA" id="ARBA00022989"/>
    </source>
</evidence>
<dbReference type="PROSITE" id="PS51371">
    <property type="entry name" value="CBS"/>
    <property type="match status" value="2"/>
</dbReference>
<comment type="caution">
    <text evidence="9">Lacks conserved residue(s) required for the propagation of feature annotation.</text>
</comment>
<accession>A0ABV4AHY3</accession>
<dbReference type="NCBIfam" id="TIGR00400">
    <property type="entry name" value="mgtE"/>
    <property type="match status" value="1"/>
</dbReference>
<feature type="transmembrane region" description="Helical" evidence="9">
    <location>
        <begin position="395"/>
        <end position="417"/>
    </location>
</feature>
<dbReference type="InterPro" id="IPR006668">
    <property type="entry name" value="Mg_transptr_MgtE_intracell_dom"/>
</dbReference>
<evidence type="ECO:0000256" key="5">
    <source>
        <dbReference type="ARBA" id="ARBA00022842"/>
    </source>
</evidence>
<dbReference type="Gene3D" id="1.10.357.20">
    <property type="entry name" value="SLC41 divalent cation transporters, integral membrane domain"/>
    <property type="match status" value="1"/>
</dbReference>
<keyword evidence="5 9" id="KW-0460">Magnesium</keyword>
<dbReference type="Gene3D" id="3.10.580.10">
    <property type="entry name" value="CBS-domain"/>
    <property type="match status" value="1"/>
</dbReference>
<evidence type="ECO:0000256" key="3">
    <source>
        <dbReference type="ARBA" id="ARBA00022448"/>
    </source>
</evidence>
<dbReference type="InterPro" id="IPR046342">
    <property type="entry name" value="CBS_dom_sf"/>
</dbReference>
<dbReference type="InterPro" id="IPR006667">
    <property type="entry name" value="SLC41_membr_dom"/>
</dbReference>